<evidence type="ECO:0000313" key="3">
    <source>
        <dbReference type="Proteomes" id="UP000182054"/>
    </source>
</evidence>
<keyword evidence="4" id="KW-1185">Reference proteome</keyword>
<dbReference type="InterPro" id="IPR004378">
    <property type="entry name" value="F420H2_quin_Rdtase"/>
</dbReference>
<dbReference type="GeneID" id="85487373"/>
<organism evidence="2 3">
    <name type="scientific">Rhodococcoides kroppenstedtii</name>
    <dbReference type="NCBI Taxonomy" id="293050"/>
    <lineage>
        <taxon>Bacteria</taxon>
        <taxon>Bacillati</taxon>
        <taxon>Actinomycetota</taxon>
        <taxon>Actinomycetes</taxon>
        <taxon>Mycobacteriales</taxon>
        <taxon>Nocardiaceae</taxon>
        <taxon>Rhodococcoides</taxon>
    </lineage>
</organism>
<dbReference type="GO" id="GO:0016491">
    <property type="term" value="F:oxidoreductase activity"/>
    <property type="evidence" value="ECO:0007669"/>
    <property type="project" value="InterPro"/>
</dbReference>
<evidence type="ECO:0000313" key="1">
    <source>
        <dbReference type="EMBL" id="MBY6319266.1"/>
    </source>
</evidence>
<dbReference type="Gene3D" id="2.30.110.10">
    <property type="entry name" value="Electron Transport, Fmn-binding Protein, Chain A"/>
    <property type="match status" value="1"/>
</dbReference>
<dbReference type="OrthoDB" id="3292498at2"/>
<dbReference type="RefSeq" id="WP_068101444.1">
    <property type="nucleotide sequence ID" value="NZ_FOJN01000017.1"/>
</dbReference>
<reference evidence="1 4" key="2">
    <citation type="submission" date="2020-06" db="EMBL/GenBank/DDBJ databases">
        <title>Taxonomy, biology and ecology of Rhodococcus bacteria occurring in California pistachio and other woody hosts as revealed by genome sequence analyses.</title>
        <authorList>
            <person name="Gai Y."/>
            <person name="Riely B."/>
        </authorList>
    </citation>
    <scope>NUCLEOTIDE SEQUENCE [LARGE SCALE GENOMIC DNA]</scope>
    <source>
        <strain evidence="1 4">BP-284</strain>
    </source>
</reference>
<dbReference type="EMBL" id="JABUKG010000001">
    <property type="protein sequence ID" value="MBY6319266.1"/>
    <property type="molecule type" value="Genomic_DNA"/>
</dbReference>
<evidence type="ECO:0000313" key="2">
    <source>
        <dbReference type="EMBL" id="SFA61179.1"/>
    </source>
</evidence>
<proteinExistence type="predicted"/>
<reference evidence="2 3" key="1">
    <citation type="submission" date="2016-10" db="EMBL/GenBank/DDBJ databases">
        <authorList>
            <person name="de Groot N.N."/>
        </authorList>
    </citation>
    <scope>NUCLEOTIDE SEQUENCE [LARGE SCALE GENOMIC DNA]</scope>
    <source>
        <strain evidence="2 3">DSM 44908</strain>
    </source>
</reference>
<protein>
    <submittedName>
        <fullName evidence="1">Nitroreductase family deazaflavin-dependent oxidoreductase</fullName>
    </submittedName>
</protein>
<dbReference type="InterPro" id="IPR012349">
    <property type="entry name" value="Split_barrel_FMN-bd"/>
</dbReference>
<dbReference type="AlphaFoldDB" id="A0A1I0UAS1"/>
<dbReference type="EMBL" id="FOJN01000017">
    <property type="protein sequence ID" value="SFA61179.1"/>
    <property type="molecule type" value="Genomic_DNA"/>
</dbReference>
<sequence length="113" mass="12037">MTLFQTVSGAANTLVRPLMRVPGLGSLLGRSLATVTYTGRKSGRRISLPVAYSRRGDVVTVKVVAPSQKSWWRNFRPDPAPVTVDIAGVEHRGTAQATESNSGAVTVTITLDS</sequence>
<dbReference type="Proteomes" id="UP001520140">
    <property type="component" value="Unassembled WGS sequence"/>
</dbReference>
<gene>
    <name evidence="1" type="ORF">HQ605_00350</name>
    <name evidence="2" type="ORF">SAMN05444374_11712</name>
</gene>
<dbReference type="Pfam" id="PF04075">
    <property type="entry name" value="F420H2_quin_red"/>
    <property type="match status" value="1"/>
</dbReference>
<dbReference type="Proteomes" id="UP000182054">
    <property type="component" value="Unassembled WGS sequence"/>
</dbReference>
<evidence type="ECO:0000313" key="4">
    <source>
        <dbReference type="Proteomes" id="UP001520140"/>
    </source>
</evidence>
<name>A0A1I0UAS1_9NOCA</name>
<accession>A0A1I0UAS1</accession>